<feature type="transmembrane region" description="Helical" evidence="13">
    <location>
        <begin position="56"/>
        <end position="82"/>
    </location>
</feature>
<accession>A0AAV4I1A4</accession>
<evidence type="ECO:0000256" key="12">
    <source>
        <dbReference type="ARBA" id="ARBA00023180"/>
    </source>
</evidence>
<organism evidence="14 15">
    <name type="scientific">Elysia marginata</name>
    <dbReference type="NCBI Taxonomy" id="1093978"/>
    <lineage>
        <taxon>Eukaryota</taxon>
        <taxon>Metazoa</taxon>
        <taxon>Spiralia</taxon>
        <taxon>Lophotrochozoa</taxon>
        <taxon>Mollusca</taxon>
        <taxon>Gastropoda</taxon>
        <taxon>Heterobranchia</taxon>
        <taxon>Euthyneura</taxon>
        <taxon>Panpulmonata</taxon>
        <taxon>Sacoglossa</taxon>
        <taxon>Placobranchoidea</taxon>
        <taxon>Plakobranchidae</taxon>
        <taxon>Elysia</taxon>
    </lineage>
</organism>
<reference evidence="14 15" key="1">
    <citation type="journal article" date="2021" name="Elife">
        <title>Chloroplast acquisition without the gene transfer in kleptoplastic sea slugs, Plakobranchus ocellatus.</title>
        <authorList>
            <person name="Maeda T."/>
            <person name="Takahashi S."/>
            <person name="Yoshida T."/>
            <person name="Shimamura S."/>
            <person name="Takaki Y."/>
            <person name="Nagai Y."/>
            <person name="Toyoda A."/>
            <person name="Suzuki Y."/>
            <person name="Arimoto A."/>
            <person name="Ishii H."/>
            <person name="Satoh N."/>
            <person name="Nishiyama T."/>
            <person name="Hasebe M."/>
            <person name="Maruyama T."/>
            <person name="Minagawa J."/>
            <person name="Obokata J."/>
            <person name="Shigenobu S."/>
        </authorList>
    </citation>
    <scope>NUCLEOTIDE SEQUENCE [LARGE SCALE GENOMIC DNA]</scope>
</reference>
<gene>
    <name evidence="14" type="ORF">ElyMa_006483200</name>
</gene>
<dbReference type="AlphaFoldDB" id="A0AAV4I1A4"/>
<evidence type="ECO:0000256" key="4">
    <source>
        <dbReference type="ARBA" id="ARBA00022692"/>
    </source>
</evidence>
<dbReference type="Pfam" id="PF00209">
    <property type="entry name" value="SNF"/>
    <property type="match status" value="1"/>
</dbReference>
<keyword evidence="3" id="KW-1003">Cell membrane</keyword>
<keyword evidence="11" id="KW-1015">Disulfide bond</keyword>
<comment type="subcellular location">
    <subcellularLocation>
        <location evidence="1">Cell membrane</location>
        <topology evidence="1">Multi-pass membrane protein</topology>
    </subcellularLocation>
</comment>
<dbReference type="GO" id="GO:0008504">
    <property type="term" value="F:monoamine transmembrane transporter activity"/>
    <property type="evidence" value="ECO:0007669"/>
    <property type="project" value="UniProtKB-ARBA"/>
</dbReference>
<evidence type="ECO:0000256" key="2">
    <source>
        <dbReference type="ARBA" id="ARBA00022448"/>
    </source>
</evidence>
<dbReference type="InterPro" id="IPR000175">
    <property type="entry name" value="Na/ntran_symport"/>
</dbReference>
<keyword evidence="15" id="KW-1185">Reference proteome</keyword>
<evidence type="ECO:0000256" key="6">
    <source>
        <dbReference type="ARBA" id="ARBA00022775"/>
    </source>
</evidence>
<dbReference type="GO" id="GO:0006836">
    <property type="term" value="P:neurotransmitter transport"/>
    <property type="evidence" value="ECO:0007669"/>
    <property type="project" value="UniProtKB-KW"/>
</dbReference>
<evidence type="ECO:0000256" key="13">
    <source>
        <dbReference type="SAM" id="Phobius"/>
    </source>
</evidence>
<evidence type="ECO:0000313" key="15">
    <source>
        <dbReference type="Proteomes" id="UP000762676"/>
    </source>
</evidence>
<dbReference type="PANTHER" id="PTHR11616:SF320">
    <property type="entry name" value="SODIUM-DEPENDENT NORADRENALINE TRANSPORTER"/>
    <property type="match status" value="1"/>
</dbReference>
<keyword evidence="4 13" id="KW-0812">Transmembrane</keyword>
<feature type="transmembrane region" description="Helical" evidence="13">
    <location>
        <begin position="30"/>
        <end position="50"/>
    </location>
</feature>
<keyword evidence="6" id="KW-0532">Neurotransmitter transport</keyword>
<keyword evidence="2" id="KW-0813">Transport</keyword>
<dbReference type="PROSITE" id="PS50267">
    <property type="entry name" value="NA_NEUROTRAN_SYMP_3"/>
    <property type="match status" value="1"/>
</dbReference>
<keyword evidence="8 13" id="KW-1133">Transmembrane helix</keyword>
<feature type="transmembrane region" description="Helical" evidence="13">
    <location>
        <begin position="103"/>
        <end position="124"/>
    </location>
</feature>
<dbReference type="GO" id="GO:0090493">
    <property type="term" value="P:catecholamine uptake"/>
    <property type="evidence" value="ECO:0007669"/>
    <property type="project" value="UniProtKB-ARBA"/>
</dbReference>
<evidence type="ECO:0000256" key="1">
    <source>
        <dbReference type="ARBA" id="ARBA00004651"/>
    </source>
</evidence>
<evidence type="ECO:0000256" key="9">
    <source>
        <dbReference type="ARBA" id="ARBA00023053"/>
    </source>
</evidence>
<evidence type="ECO:0000256" key="11">
    <source>
        <dbReference type="ARBA" id="ARBA00023157"/>
    </source>
</evidence>
<dbReference type="EMBL" id="BMAT01013017">
    <property type="protein sequence ID" value="GFS03947.1"/>
    <property type="molecule type" value="Genomic_DNA"/>
</dbReference>
<evidence type="ECO:0000256" key="8">
    <source>
        <dbReference type="ARBA" id="ARBA00022989"/>
    </source>
</evidence>
<keyword evidence="7" id="KW-0769">Symport</keyword>
<dbReference type="InterPro" id="IPR037272">
    <property type="entry name" value="SNS_sf"/>
</dbReference>
<dbReference type="GO" id="GO:0005886">
    <property type="term" value="C:plasma membrane"/>
    <property type="evidence" value="ECO:0007669"/>
    <property type="project" value="UniProtKB-SubCell"/>
</dbReference>
<feature type="transmembrane region" description="Helical" evidence="13">
    <location>
        <begin position="136"/>
        <end position="159"/>
    </location>
</feature>
<protein>
    <submittedName>
        <fullName evidence="14">Transporter</fullName>
    </submittedName>
</protein>
<dbReference type="GO" id="GO:0046872">
    <property type="term" value="F:metal ion binding"/>
    <property type="evidence" value="ECO:0007669"/>
    <property type="project" value="UniProtKB-KW"/>
</dbReference>
<dbReference type="PANTHER" id="PTHR11616">
    <property type="entry name" value="SODIUM/CHLORIDE DEPENDENT TRANSPORTER"/>
    <property type="match status" value="1"/>
</dbReference>
<comment type="caution">
    <text evidence="14">The sequence shown here is derived from an EMBL/GenBank/DDBJ whole genome shotgun (WGS) entry which is preliminary data.</text>
</comment>
<dbReference type="GO" id="GO:0015378">
    <property type="term" value="F:sodium:chloride symporter activity"/>
    <property type="evidence" value="ECO:0007669"/>
    <property type="project" value="UniProtKB-ARBA"/>
</dbReference>
<evidence type="ECO:0000256" key="7">
    <source>
        <dbReference type="ARBA" id="ARBA00022847"/>
    </source>
</evidence>
<evidence type="ECO:0000313" key="14">
    <source>
        <dbReference type="EMBL" id="GFS03947.1"/>
    </source>
</evidence>
<keyword evidence="12" id="KW-0325">Glycoprotein</keyword>
<evidence type="ECO:0000256" key="5">
    <source>
        <dbReference type="ARBA" id="ARBA00022723"/>
    </source>
</evidence>
<evidence type="ECO:0000256" key="10">
    <source>
        <dbReference type="ARBA" id="ARBA00023136"/>
    </source>
</evidence>
<dbReference type="SUPFAM" id="SSF161070">
    <property type="entry name" value="SNF-like"/>
    <property type="match status" value="1"/>
</dbReference>
<dbReference type="GO" id="GO:0006865">
    <property type="term" value="P:amino acid transport"/>
    <property type="evidence" value="ECO:0007669"/>
    <property type="project" value="TreeGrafter"/>
</dbReference>
<keyword evidence="10 13" id="KW-0472">Membrane</keyword>
<evidence type="ECO:0000256" key="3">
    <source>
        <dbReference type="ARBA" id="ARBA00022475"/>
    </source>
</evidence>
<feature type="transmembrane region" description="Helical" evidence="13">
    <location>
        <begin position="6"/>
        <end position="23"/>
    </location>
</feature>
<keyword evidence="5" id="KW-0479">Metal-binding</keyword>
<keyword evidence="9" id="KW-0915">Sodium</keyword>
<dbReference type="Proteomes" id="UP000762676">
    <property type="component" value="Unassembled WGS sequence"/>
</dbReference>
<name>A0AAV4I1A4_9GAST</name>
<sequence length="207" mass="22213">MLVVVVVIVIAVEVVAVVVIVVVGEYGSRLVMLVLVIVVVVQAAVVVSVLVVVVVIVVVVIVCVVAVVVSVVIEVAAAIGGVNRFYDNLRDMFGFYPNVFWKFCWTISTPAITLGVVLFSASTFTPVKYGSYKFPGWAHAVGGIIGLSSISCIPVYMVYKFLVTEGSYRHRVKVLFRPDAHFAGGQLSMHAPPAYSAIPRTDGAVRL</sequence>
<proteinExistence type="predicted"/>